<dbReference type="InterPro" id="IPR007650">
    <property type="entry name" value="Zf-FLZ_dom"/>
</dbReference>
<dbReference type="GO" id="GO:0046872">
    <property type="term" value="F:metal ion binding"/>
    <property type="evidence" value="ECO:0007669"/>
    <property type="project" value="UniProtKB-KW"/>
</dbReference>
<evidence type="ECO:0000256" key="2">
    <source>
        <dbReference type="ARBA" id="ARBA00022723"/>
    </source>
</evidence>
<feature type="region of interest" description="Disordered" evidence="4">
    <location>
        <begin position="22"/>
        <end position="45"/>
    </location>
</feature>
<evidence type="ECO:0000256" key="4">
    <source>
        <dbReference type="SAM" id="MobiDB-lite"/>
    </source>
</evidence>
<keyword evidence="7" id="KW-1185">Reference proteome</keyword>
<feature type="domain" description="FLZ-type" evidence="5">
    <location>
        <begin position="134"/>
        <end position="202"/>
    </location>
</feature>
<gene>
    <name evidence="6" type="ORF">M6B38_222760</name>
</gene>
<dbReference type="Pfam" id="PF04570">
    <property type="entry name" value="zf-FLZ"/>
    <property type="match status" value="2"/>
</dbReference>
<proteinExistence type="inferred from homology"/>
<dbReference type="InterPro" id="IPR044604">
    <property type="entry name" value="FLZ12/13/14"/>
</dbReference>
<evidence type="ECO:0000313" key="6">
    <source>
        <dbReference type="EMBL" id="KAJ6796360.1"/>
    </source>
</evidence>
<sequence length="236" mass="26257">MVPRQPILNLPDLISPGHRIPFQDASLGSESPLERNPLSPMGWKKRESEGVGLGIVAALERPDSGRRSPTTAIAIARPKAEPDCDWIYNNASVTTTTTTSTNTKVACHGKRRGRFFCGSPPREKRDHRILPVADFLSRCYLCRKNLHGEEIYMYRCVNFWSVCVVSGTYAFLTHRNIVCRGEKAFCSTECRYQQIVSDEFQEKECGTEACRLTSDISGATSYADDRLFVTGIAAAA</sequence>
<reference evidence="6" key="1">
    <citation type="journal article" date="2023" name="GigaByte">
        <title>Genome assembly of the bearded iris, Iris pallida Lam.</title>
        <authorList>
            <person name="Bruccoleri R.E."/>
            <person name="Oakeley E.J."/>
            <person name="Faust A.M.E."/>
            <person name="Altorfer M."/>
            <person name="Dessus-Babus S."/>
            <person name="Burckhardt D."/>
            <person name="Oertli M."/>
            <person name="Naumann U."/>
            <person name="Petersen F."/>
            <person name="Wong J."/>
        </authorList>
    </citation>
    <scope>NUCLEOTIDE SEQUENCE</scope>
    <source>
        <strain evidence="6">GSM-AAB239-AS_SAM_17_03QT</strain>
    </source>
</reference>
<dbReference type="PANTHER" id="PTHR47208:SF5">
    <property type="entry name" value="FCS-LIKE ZINC FINGER 12-RELATED"/>
    <property type="match status" value="1"/>
</dbReference>
<evidence type="ECO:0000259" key="5">
    <source>
        <dbReference type="PROSITE" id="PS51795"/>
    </source>
</evidence>
<protein>
    <recommendedName>
        <fullName evidence="5">FLZ-type domain-containing protein</fullName>
    </recommendedName>
</protein>
<comment type="similarity">
    <text evidence="1">Belongs to the FLZ family.</text>
</comment>
<comment type="caution">
    <text evidence="6">The sequence shown here is derived from an EMBL/GenBank/DDBJ whole genome shotgun (WGS) entry which is preliminary data.</text>
</comment>
<name>A0AAX6DX59_IRIPA</name>
<dbReference type="PROSITE" id="PS51795">
    <property type="entry name" value="ZF_FLZ"/>
    <property type="match status" value="1"/>
</dbReference>
<dbReference type="PANTHER" id="PTHR47208">
    <property type="entry name" value="OS02G0174800 PROTEIN"/>
    <property type="match status" value="1"/>
</dbReference>
<evidence type="ECO:0000256" key="3">
    <source>
        <dbReference type="PROSITE-ProRule" id="PRU01131"/>
    </source>
</evidence>
<dbReference type="EMBL" id="JANAVB010041308">
    <property type="protein sequence ID" value="KAJ6796360.1"/>
    <property type="molecule type" value="Genomic_DNA"/>
</dbReference>
<organism evidence="6 7">
    <name type="scientific">Iris pallida</name>
    <name type="common">Sweet iris</name>
    <dbReference type="NCBI Taxonomy" id="29817"/>
    <lineage>
        <taxon>Eukaryota</taxon>
        <taxon>Viridiplantae</taxon>
        <taxon>Streptophyta</taxon>
        <taxon>Embryophyta</taxon>
        <taxon>Tracheophyta</taxon>
        <taxon>Spermatophyta</taxon>
        <taxon>Magnoliopsida</taxon>
        <taxon>Liliopsida</taxon>
        <taxon>Asparagales</taxon>
        <taxon>Iridaceae</taxon>
        <taxon>Iridoideae</taxon>
        <taxon>Irideae</taxon>
        <taxon>Iris</taxon>
    </lineage>
</organism>
<keyword evidence="2" id="KW-0479">Metal-binding</keyword>
<dbReference type="Proteomes" id="UP001140949">
    <property type="component" value="Unassembled WGS sequence"/>
</dbReference>
<evidence type="ECO:0000313" key="7">
    <source>
        <dbReference type="Proteomes" id="UP001140949"/>
    </source>
</evidence>
<accession>A0AAX6DX59</accession>
<evidence type="ECO:0000256" key="1">
    <source>
        <dbReference type="ARBA" id="ARBA00009374"/>
    </source>
</evidence>
<reference evidence="6" key="2">
    <citation type="submission" date="2023-04" db="EMBL/GenBank/DDBJ databases">
        <authorList>
            <person name="Bruccoleri R.E."/>
            <person name="Oakeley E.J."/>
            <person name="Faust A.-M."/>
            <person name="Dessus-Babus S."/>
            <person name="Altorfer M."/>
            <person name="Burckhardt D."/>
            <person name="Oertli M."/>
            <person name="Naumann U."/>
            <person name="Petersen F."/>
            <person name="Wong J."/>
        </authorList>
    </citation>
    <scope>NUCLEOTIDE SEQUENCE</scope>
    <source>
        <strain evidence="6">GSM-AAB239-AS_SAM_17_03QT</strain>
        <tissue evidence="6">Leaf</tissue>
    </source>
</reference>
<dbReference type="AlphaFoldDB" id="A0AAX6DX59"/>
<feature type="zinc finger region" description="FLZ-type" evidence="3">
    <location>
        <begin position="134"/>
        <end position="202"/>
    </location>
</feature>